<organism evidence="10 11">
    <name type="scientific">Salinisphaera aquimarina</name>
    <dbReference type="NCBI Taxonomy" id="2094031"/>
    <lineage>
        <taxon>Bacteria</taxon>
        <taxon>Pseudomonadati</taxon>
        <taxon>Pseudomonadota</taxon>
        <taxon>Gammaproteobacteria</taxon>
        <taxon>Salinisphaerales</taxon>
        <taxon>Salinisphaeraceae</taxon>
        <taxon>Salinisphaera</taxon>
    </lineage>
</organism>
<feature type="transmembrane region" description="Helical" evidence="7">
    <location>
        <begin position="55"/>
        <end position="77"/>
    </location>
</feature>
<evidence type="ECO:0000256" key="7">
    <source>
        <dbReference type="SAM" id="Phobius"/>
    </source>
</evidence>
<keyword evidence="4 7" id="KW-0812">Transmembrane</keyword>
<reference evidence="11" key="1">
    <citation type="journal article" date="2019" name="Int. J. Syst. Evol. Microbiol.">
        <title>The Global Catalogue of Microorganisms (GCM) 10K type strain sequencing project: providing services to taxonomists for standard genome sequencing and annotation.</title>
        <authorList>
            <consortium name="The Broad Institute Genomics Platform"/>
            <consortium name="The Broad Institute Genome Sequencing Center for Infectious Disease"/>
            <person name="Wu L."/>
            <person name="Ma J."/>
        </authorList>
    </citation>
    <scope>NUCLEOTIDE SEQUENCE [LARGE SCALE GENOMIC DNA]</scope>
    <source>
        <strain evidence="11">KCTC 52640</strain>
    </source>
</reference>
<dbReference type="NCBIfam" id="NF009159">
    <property type="entry name" value="PRK12504.1"/>
    <property type="match status" value="1"/>
</dbReference>
<proteinExistence type="predicted"/>
<dbReference type="EMBL" id="JBHRSS010000006">
    <property type="protein sequence ID" value="MFC3104780.1"/>
    <property type="molecule type" value="Genomic_DNA"/>
</dbReference>
<evidence type="ECO:0000256" key="2">
    <source>
        <dbReference type="ARBA" id="ARBA00022448"/>
    </source>
</evidence>
<dbReference type="Proteomes" id="UP001595462">
    <property type="component" value="Unassembled WGS sequence"/>
</dbReference>
<keyword evidence="6 7" id="KW-0472">Membrane</keyword>
<sequence length="195" mass="20935">MTTDIVLNVLLLVFLVITGLAIARLRNLFPVAMLTGLYSLLSASLFTLLDAVDVALTEAAVGAGVTTVLFLATFGLTRAREKEVPTSRAVIGLVVTSLTGAVLIYASLDMPHFGAADTPVQNHPLRERYLETVKTEIDVPNTVTAVLGSYRGYDTLGEVTVILTAGIGVLMLLGVSRRRKDHSRHDGQSDKKDRS</sequence>
<feature type="transmembrane region" description="Helical" evidence="7">
    <location>
        <begin position="28"/>
        <end position="49"/>
    </location>
</feature>
<evidence type="ECO:0000259" key="8">
    <source>
        <dbReference type="Pfam" id="PF13244"/>
    </source>
</evidence>
<evidence type="ECO:0000313" key="11">
    <source>
        <dbReference type="Proteomes" id="UP001595462"/>
    </source>
</evidence>
<dbReference type="PANTHER" id="PTHR43373">
    <property type="entry name" value="NA(+)/H(+) ANTIPORTER SUBUNIT"/>
    <property type="match status" value="1"/>
</dbReference>
<evidence type="ECO:0000256" key="6">
    <source>
        <dbReference type="ARBA" id="ARBA00023136"/>
    </source>
</evidence>
<feature type="transmembrane region" description="Helical" evidence="7">
    <location>
        <begin position="89"/>
        <end position="108"/>
    </location>
</feature>
<evidence type="ECO:0000256" key="3">
    <source>
        <dbReference type="ARBA" id="ARBA00022475"/>
    </source>
</evidence>
<evidence type="ECO:0000259" key="9">
    <source>
        <dbReference type="Pfam" id="PF20501"/>
    </source>
</evidence>
<dbReference type="PANTHER" id="PTHR43373:SF1">
    <property type="entry name" value="NA(+)_H(+) ANTIPORTER SUBUNIT A"/>
    <property type="match status" value="1"/>
</dbReference>
<dbReference type="InterPro" id="IPR046806">
    <property type="entry name" value="MrpA_C/MbhE"/>
</dbReference>
<dbReference type="Gene3D" id="1.20.120.1200">
    <property type="entry name" value="NADH-ubiquinone/plastoquinone oxidoreductase chain 6, subunit NuoJ"/>
    <property type="match status" value="1"/>
</dbReference>
<comment type="caution">
    <text evidence="10">The sequence shown here is derived from an EMBL/GenBank/DDBJ whole genome shotgun (WGS) entry which is preliminary data.</text>
</comment>
<gene>
    <name evidence="10" type="ORF">ACFOSU_12885</name>
</gene>
<dbReference type="InterPro" id="IPR042106">
    <property type="entry name" value="Nuo/plastoQ_OxRdtase_6_NuoJ"/>
</dbReference>
<evidence type="ECO:0000256" key="5">
    <source>
        <dbReference type="ARBA" id="ARBA00022989"/>
    </source>
</evidence>
<dbReference type="InterPro" id="IPR050616">
    <property type="entry name" value="CPA3_Na-H_Antiporter_A"/>
</dbReference>
<dbReference type="Pfam" id="PF13244">
    <property type="entry name" value="MbhD"/>
    <property type="match status" value="1"/>
</dbReference>
<feature type="domain" description="MrpA C-terminal/MbhE" evidence="9">
    <location>
        <begin position="121"/>
        <end position="178"/>
    </location>
</feature>
<comment type="subcellular location">
    <subcellularLocation>
        <location evidence="1">Cell membrane</location>
        <topology evidence="1">Multi-pass membrane protein</topology>
    </subcellularLocation>
</comment>
<evidence type="ECO:0000313" key="10">
    <source>
        <dbReference type="EMBL" id="MFC3104780.1"/>
    </source>
</evidence>
<feature type="transmembrane region" description="Helical" evidence="7">
    <location>
        <begin position="6"/>
        <end position="23"/>
    </location>
</feature>
<keyword evidence="5 7" id="KW-1133">Transmembrane helix</keyword>
<evidence type="ECO:0000256" key="1">
    <source>
        <dbReference type="ARBA" id="ARBA00004651"/>
    </source>
</evidence>
<protein>
    <submittedName>
        <fullName evidence="10">DUF4040 domain-containing protein</fullName>
    </submittedName>
</protein>
<feature type="domain" description="MrpA C-terminal/MbhD" evidence="8">
    <location>
        <begin position="13"/>
        <end position="77"/>
    </location>
</feature>
<keyword evidence="3" id="KW-1003">Cell membrane</keyword>
<keyword evidence="11" id="KW-1185">Reference proteome</keyword>
<dbReference type="Pfam" id="PF20501">
    <property type="entry name" value="MbhE"/>
    <property type="match status" value="1"/>
</dbReference>
<evidence type="ECO:0000256" key="4">
    <source>
        <dbReference type="ARBA" id="ARBA00022692"/>
    </source>
</evidence>
<dbReference type="RefSeq" id="WP_380690256.1">
    <property type="nucleotide sequence ID" value="NZ_JBHRSS010000006.1"/>
</dbReference>
<dbReference type="InterPro" id="IPR025383">
    <property type="entry name" value="MrpA_C/MbhD"/>
</dbReference>
<feature type="transmembrane region" description="Helical" evidence="7">
    <location>
        <begin position="156"/>
        <end position="175"/>
    </location>
</feature>
<keyword evidence="2" id="KW-0813">Transport</keyword>
<name>A0ABV7EQM5_9GAMM</name>
<accession>A0ABV7EQM5</accession>